<dbReference type="PANTHER" id="PTHR14789:SF9">
    <property type="entry name" value="THROMBOMODULIN"/>
    <property type="match status" value="1"/>
</dbReference>
<comment type="function">
    <text evidence="13">Endothelial cell receptor that plays a critical role in regulating several physiological processes including hemostasis, coagulation, fibrinolysis, inflammation, and angiogenesis. Acts as a cofactor for thrombin activation of protein C/PROC on the surface of vascular endothelial cells leading to initiation of the activated protein C anticoagulant pathway. Also accelerates the activation of the plasma carboxypeptidase B2/CPB2, which catalyzes removal of C-terminal basic amino acids from its substrates including kinins or anaphylatoxins leading to fibrinolysis inhibition. Plays critical protective roles in changing the cleavage specificity of protease-activated receptor 1/PAR1, inhibiting endothelial cell permeability and inflammation. Suppresses inflammation distinctly from its anticoagulant cofactor activity by sequestering HMGB1 thereby preventing it from engaging cellular receptors such as RAGE and contributing to the inflammatory response.</text>
</comment>
<dbReference type="InterPro" id="IPR016186">
    <property type="entry name" value="C-type_lectin-like/link_sf"/>
</dbReference>
<evidence type="ECO:0000256" key="18">
    <source>
        <dbReference type="SAM" id="SignalP"/>
    </source>
</evidence>
<organism evidence="21 22">
    <name type="scientific">Ranitomeya imitator</name>
    <name type="common">mimic poison frog</name>
    <dbReference type="NCBI Taxonomy" id="111125"/>
    <lineage>
        <taxon>Eukaryota</taxon>
        <taxon>Metazoa</taxon>
        <taxon>Chordata</taxon>
        <taxon>Craniata</taxon>
        <taxon>Vertebrata</taxon>
        <taxon>Euteleostomi</taxon>
        <taxon>Amphibia</taxon>
        <taxon>Batrachia</taxon>
        <taxon>Anura</taxon>
        <taxon>Neobatrachia</taxon>
        <taxon>Hyloidea</taxon>
        <taxon>Dendrobatidae</taxon>
        <taxon>Dendrobatinae</taxon>
        <taxon>Ranitomeya</taxon>
    </lineage>
</organism>
<comment type="caution">
    <text evidence="21">The sequence shown here is derived from an EMBL/GenBank/DDBJ whole genome shotgun (WGS) entry which is preliminary data.</text>
</comment>
<keyword evidence="11 17" id="KW-0472">Membrane</keyword>
<keyword evidence="5 17" id="KW-0812">Transmembrane</keyword>
<evidence type="ECO:0000256" key="11">
    <source>
        <dbReference type="ARBA" id="ARBA00023136"/>
    </source>
</evidence>
<keyword evidence="10 17" id="KW-1133">Transmembrane helix</keyword>
<keyword evidence="8" id="KW-0677">Repeat</keyword>
<evidence type="ECO:0000256" key="15">
    <source>
        <dbReference type="PROSITE-ProRule" id="PRU00076"/>
    </source>
</evidence>
<feature type="domain" description="EGF-like" evidence="19">
    <location>
        <begin position="307"/>
        <end position="345"/>
    </location>
</feature>
<keyword evidence="22" id="KW-1185">Reference proteome</keyword>
<dbReference type="Pfam" id="PF12662">
    <property type="entry name" value="cEGF"/>
    <property type="match status" value="1"/>
</dbReference>
<evidence type="ECO:0000256" key="7">
    <source>
        <dbReference type="ARBA" id="ARBA00022734"/>
    </source>
</evidence>
<keyword evidence="9" id="KW-0654">Proteoglycan</keyword>
<evidence type="ECO:0000256" key="9">
    <source>
        <dbReference type="ARBA" id="ARBA00022974"/>
    </source>
</evidence>
<dbReference type="InterPro" id="IPR051505">
    <property type="entry name" value="C-type_lectin_domain"/>
</dbReference>
<dbReference type="PROSITE" id="PS01187">
    <property type="entry name" value="EGF_CA"/>
    <property type="match status" value="1"/>
</dbReference>
<feature type="transmembrane region" description="Helical" evidence="17">
    <location>
        <begin position="508"/>
        <end position="528"/>
    </location>
</feature>
<dbReference type="SMART" id="SM00181">
    <property type="entry name" value="EGF"/>
    <property type="match status" value="6"/>
</dbReference>
<gene>
    <name evidence="21" type="ORF">RIMI_LOCUS11416313</name>
</gene>
<dbReference type="Gene3D" id="2.10.25.10">
    <property type="entry name" value="Laminin"/>
    <property type="match status" value="6"/>
</dbReference>
<dbReference type="InterPro" id="IPR001881">
    <property type="entry name" value="EGF-like_Ca-bd_dom"/>
</dbReference>
<dbReference type="Proteomes" id="UP001176940">
    <property type="component" value="Unassembled WGS sequence"/>
</dbReference>
<dbReference type="InterPro" id="IPR049883">
    <property type="entry name" value="NOTCH1_EGF-like"/>
</dbReference>
<dbReference type="PRINTS" id="PR00907">
    <property type="entry name" value="THRMBOMODULN"/>
</dbReference>
<dbReference type="SMART" id="SM00179">
    <property type="entry name" value="EGF_CA"/>
    <property type="match status" value="4"/>
</dbReference>
<feature type="domain" description="C-type lectin" evidence="20">
    <location>
        <begin position="32"/>
        <end position="150"/>
    </location>
</feature>
<proteinExistence type="predicted"/>
<dbReference type="EMBL" id="CAUEEQ010025791">
    <property type="protein sequence ID" value="CAJ0946771.1"/>
    <property type="molecule type" value="Genomic_DNA"/>
</dbReference>
<evidence type="ECO:0000259" key="19">
    <source>
        <dbReference type="PROSITE" id="PS50026"/>
    </source>
</evidence>
<feature type="chain" id="PRO_5046334196" description="Thrombomodulin" evidence="18">
    <location>
        <begin position="23"/>
        <end position="566"/>
    </location>
</feature>
<dbReference type="Gene3D" id="3.10.100.10">
    <property type="entry name" value="Mannose-Binding Protein A, subunit A"/>
    <property type="match status" value="1"/>
</dbReference>
<dbReference type="PIRSF" id="PIRSF001775">
    <property type="entry name" value="CD93/CD141"/>
    <property type="match status" value="1"/>
</dbReference>
<keyword evidence="6 18" id="KW-0732">Signal</keyword>
<evidence type="ECO:0000313" key="22">
    <source>
        <dbReference type="Proteomes" id="UP001176940"/>
    </source>
</evidence>
<evidence type="ECO:0000259" key="20">
    <source>
        <dbReference type="PROSITE" id="PS50041"/>
    </source>
</evidence>
<evidence type="ECO:0000256" key="5">
    <source>
        <dbReference type="ARBA" id="ARBA00022692"/>
    </source>
</evidence>
<evidence type="ECO:0000256" key="13">
    <source>
        <dbReference type="ARBA" id="ARBA00045242"/>
    </source>
</evidence>
<evidence type="ECO:0000256" key="4">
    <source>
        <dbReference type="ARBA" id="ARBA00022553"/>
    </source>
</evidence>
<evidence type="ECO:0000256" key="17">
    <source>
        <dbReference type="SAM" id="Phobius"/>
    </source>
</evidence>
<sequence length="566" mass="62260">MLLLHIVCSALLSAQLVHMTLLDEVTTEFVCLDRTCYSISWDSQRYSKAKKSCKVKNGQLLTVKNSVQADAIYMFMARVQQEDSKVWIGLEHQDRTKCTDLTQDLRGFIWVTGDSHTDYNNWRNAEQKCGAFCVTVGKDGTWEETNCDSKADGFLCEISYPSLCSSPVLPSLHNVTYYHLALGKGHIGDSVFPPGTMAEIFTFTDITRLSCEEKGDGTVAWSSETPGAWSCLIENGGCEHECKEESGIAECKCPAGSELKSDQRGCTKPCDPSPCSQLCVPVLDPPGFLCMCSEGYTLAADGKTCEDIDDCATNPNICEHHCTNTIGGFICGCKPGFEMVEATCDPGDNCVSKCEDINECDNPATLCEHGCENFDGGFECFCDPGYIIDDKNTNKCKRFCNSSFCEAECDINNNDSCQCPEGYIVDQDEHGDNICTDVDECDASPCEWSCINTFGSYLCTCPEGYTIYNSLCIPPMEGSGETVSPSESPSQTSTPTTRPPDIHSLQPAMLLGICIGIISMLTVLLAILCHMLRKHYIEEHALDYKCKNTEKDIVLQQVLTEPQHKL</sequence>
<dbReference type="Pfam" id="PF09064">
    <property type="entry name" value="EGF_Tme5"/>
    <property type="match status" value="1"/>
</dbReference>
<dbReference type="InterPro" id="IPR000742">
    <property type="entry name" value="EGF"/>
</dbReference>
<evidence type="ECO:0000313" key="21">
    <source>
        <dbReference type="EMBL" id="CAJ0946771.1"/>
    </source>
</evidence>
<dbReference type="InterPro" id="IPR018097">
    <property type="entry name" value="EGF_Ca-bd_CS"/>
</dbReference>
<dbReference type="Pfam" id="PF07645">
    <property type="entry name" value="EGF_CA"/>
    <property type="match status" value="2"/>
</dbReference>
<accession>A0ABN9LV65</accession>
<dbReference type="PROSITE" id="PS50041">
    <property type="entry name" value="C_TYPE_LECTIN_2"/>
    <property type="match status" value="1"/>
</dbReference>
<evidence type="ECO:0000256" key="8">
    <source>
        <dbReference type="ARBA" id="ARBA00022737"/>
    </source>
</evidence>
<comment type="subunit">
    <text evidence="14">Interacts with ITGAL, ITGAM and ITGB2. Interacts with thrombin/F2; this interaction switches the specificity of thrombin from a procoagulant to an anticoagulant and antifibrinolytic protease. Interacts with ANGP1 and ANGP2; these interactions significantly inhibit the generation of activated PC and TAFIa/CPB2 by the thrombin/thrombomodulin complex. Interacts with PF4; this interaction enhances generation of activated protein C. Interacts with HMGB1; this interaction inhibits HMGB1 inflammatory activity.</text>
</comment>
<evidence type="ECO:0000256" key="10">
    <source>
        <dbReference type="ARBA" id="ARBA00022989"/>
    </source>
</evidence>
<dbReference type="PROSITE" id="PS50026">
    <property type="entry name" value="EGF_3"/>
    <property type="match status" value="2"/>
</dbReference>
<evidence type="ECO:0000256" key="2">
    <source>
        <dbReference type="ARBA" id="ARBA00019822"/>
    </source>
</evidence>
<evidence type="ECO:0000256" key="12">
    <source>
        <dbReference type="ARBA" id="ARBA00023157"/>
    </source>
</evidence>
<evidence type="ECO:0000256" key="14">
    <source>
        <dbReference type="ARBA" id="ARBA00046453"/>
    </source>
</evidence>
<protein>
    <recommendedName>
        <fullName evidence="2">Thrombomodulin</fullName>
    </recommendedName>
</protein>
<evidence type="ECO:0000256" key="1">
    <source>
        <dbReference type="ARBA" id="ARBA00004479"/>
    </source>
</evidence>
<feature type="compositionally biased region" description="Low complexity" evidence="16">
    <location>
        <begin position="482"/>
        <end position="496"/>
    </location>
</feature>
<evidence type="ECO:0000256" key="16">
    <source>
        <dbReference type="SAM" id="MobiDB-lite"/>
    </source>
</evidence>
<comment type="subcellular location">
    <subcellularLocation>
        <location evidence="1">Membrane</location>
        <topology evidence="1">Single-pass type I membrane protein</topology>
    </subcellularLocation>
</comment>
<dbReference type="InterPro" id="IPR016187">
    <property type="entry name" value="CTDL_fold"/>
</dbReference>
<dbReference type="PROSITE" id="PS00010">
    <property type="entry name" value="ASX_HYDROXYL"/>
    <property type="match status" value="2"/>
</dbReference>
<dbReference type="PANTHER" id="PTHR14789">
    <property type="entry name" value="CHONDROLECTIN VARIANT CHODLFDELTAE"/>
    <property type="match status" value="1"/>
</dbReference>
<reference evidence="21" key="1">
    <citation type="submission" date="2023-07" db="EMBL/GenBank/DDBJ databases">
        <authorList>
            <person name="Stuckert A."/>
        </authorList>
    </citation>
    <scope>NUCLEOTIDE SEQUENCE</scope>
</reference>
<keyword evidence="4" id="KW-0597">Phosphoprotein</keyword>
<feature type="region of interest" description="Disordered" evidence="16">
    <location>
        <begin position="479"/>
        <end position="501"/>
    </location>
</feature>
<keyword evidence="3 15" id="KW-0245">EGF-like domain</keyword>
<keyword evidence="9" id="KW-0325">Glycoprotein</keyword>
<name>A0ABN9LV65_9NEOB</name>
<dbReference type="PROSITE" id="PS01186">
    <property type="entry name" value="EGF_2"/>
    <property type="match status" value="3"/>
</dbReference>
<dbReference type="InterPro" id="IPR009030">
    <property type="entry name" value="Growth_fac_rcpt_cys_sf"/>
</dbReference>
<feature type="domain" description="EGF-like" evidence="19">
    <location>
        <begin position="437"/>
        <end position="473"/>
    </location>
</feature>
<evidence type="ECO:0000256" key="3">
    <source>
        <dbReference type="ARBA" id="ARBA00022536"/>
    </source>
</evidence>
<keyword evidence="7" id="KW-0430">Lectin</keyword>
<evidence type="ECO:0000256" key="6">
    <source>
        <dbReference type="ARBA" id="ARBA00022729"/>
    </source>
</evidence>
<feature type="signal peptide" evidence="18">
    <location>
        <begin position="1"/>
        <end position="22"/>
    </location>
</feature>
<keyword evidence="12" id="KW-1015">Disulfide bond</keyword>
<dbReference type="SUPFAM" id="SSF57184">
    <property type="entry name" value="Growth factor receptor domain"/>
    <property type="match status" value="2"/>
</dbReference>
<dbReference type="InterPro" id="IPR026823">
    <property type="entry name" value="cEGF"/>
</dbReference>
<dbReference type="Pfam" id="PF00059">
    <property type="entry name" value="Lectin_C"/>
    <property type="match status" value="1"/>
</dbReference>
<dbReference type="InterPro" id="IPR015149">
    <property type="entry name" value="Tme5_EGF-like"/>
</dbReference>
<dbReference type="SMART" id="SM00034">
    <property type="entry name" value="CLECT"/>
    <property type="match status" value="1"/>
</dbReference>
<dbReference type="InterPro" id="IPR000152">
    <property type="entry name" value="EGF-type_Asp/Asn_hydroxyl_site"/>
</dbReference>
<comment type="caution">
    <text evidence="15">Lacks conserved residue(s) required for the propagation of feature annotation.</text>
</comment>
<dbReference type="InterPro" id="IPR001304">
    <property type="entry name" value="C-type_lectin-like"/>
</dbReference>
<dbReference type="SUPFAM" id="SSF56436">
    <property type="entry name" value="C-type lectin-like"/>
    <property type="match status" value="1"/>
</dbReference>
<dbReference type="CDD" id="cd00054">
    <property type="entry name" value="EGF_CA"/>
    <property type="match status" value="2"/>
</dbReference>